<evidence type="ECO:0008006" key="3">
    <source>
        <dbReference type="Google" id="ProtNLM"/>
    </source>
</evidence>
<proteinExistence type="predicted"/>
<evidence type="ECO:0000313" key="2">
    <source>
        <dbReference type="EMBL" id="AEW08732.1"/>
    </source>
</evidence>
<dbReference type="Gene3D" id="1.10.510.10">
    <property type="entry name" value="Transferase(Phosphotransferase) domain 1"/>
    <property type="match status" value="1"/>
</dbReference>
<dbReference type="InterPro" id="IPR050823">
    <property type="entry name" value="Plant_Ser_Thr_Prot_Kinase"/>
</dbReference>
<sequence>RKLFRVMDSRLDGHYPSKGAYKAAILALHCLTPEAKQRPRMSEVVEKLEVIQSIKDTSKYSQRDGPGNGNGNRNLNHSPQN</sequence>
<reference evidence="2" key="1">
    <citation type="submission" date="2011-12" db="EMBL/GenBank/DDBJ databases">
        <title>Nucleotide Diversity and Divergence in the Loblolly Pine Gene Space.</title>
        <authorList>
            <person name="Neale D.B."/>
            <person name="Wegrzyn J.L."/>
            <person name="Lee J.M."/>
            <person name="Eckert A.J."/>
            <person name="Liechty J.D."/>
            <person name="Stevens K.A."/>
            <person name="Langley C.H."/>
        </authorList>
    </citation>
    <scope>NUCLEOTIDE SEQUENCE</scope>
    <source>
        <strain evidence="2">7771</strain>
        <tissue evidence="2">Megagametophyte</tissue>
    </source>
</reference>
<feature type="compositionally biased region" description="Low complexity" evidence="1">
    <location>
        <begin position="71"/>
        <end position="81"/>
    </location>
</feature>
<dbReference type="PANTHER" id="PTHR45621">
    <property type="entry name" value="OS01G0588500 PROTEIN-RELATED"/>
    <property type="match status" value="1"/>
</dbReference>
<dbReference type="EMBL" id="JQ263470">
    <property type="protein sequence ID" value="AEW08732.1"/>
    <property type="molecule type" value="Genomic_DNA"/>
</dbReference>
<accession>H9MC85</accession>
<dbReference type="AlphaFoldDB" id="H9MC85"/>
<name>H9MC85_PINRA</name>
<feature type="non-terminal residue" evidence="2">
    <location>
        <position position="81"/>
    </location>
</feature>
<feature type="region of interest" description="Disordered" evidence="1">
    <location>
        <begin position="55"/>
        <end position="81"/>
    </location>
</feature>
<organism evidence="2">
    <name type="scientific">Pinus radiata</name>
    <name type="common">Monterey pine</name>
    <name type="synonym">Pinus insignis</name>
    <dbReference type="NCBI Taxonomy" id="3347"/>
    <lineage>
        <taxon>Eukaryota</taxon>
        <taxon>Viridiplantae</taxon>
        <taxon>Streptophyta</taxon>
        <taxon>Embryophyta</taxon>
        <taxon>Tracheophyta</taxon>
        <taxon>Spermatophyta</taxon>
        <taxon>Pinopsida</taxon>
        <taxon>Pinidae</taxon>
        <taxon>Conifers I</taxon>
        <taxon>Pinales</taxon>
        <taxon>Pinaceae</taxon>
        <taxon>Pinus</taxon>
        <taxon>Pinus subgen. Pinus</taxon>
    </lineage>
</organism>
<evidence type="ECO:0000256" key="1">
    <source>
        <dbReference type="SAM" id="MobiDB-lite"/>
    </source>
</evidence>
<protein>
    <recommendedName>
        <fullName evidence="3">Protein kinase domain-containing protein</fullName>
    </recommendedName>
</protein>
<gene>
    <name evidence="2" type="ORF">CL1414Contig1_03</name>
</gene>
<feature type="non-terminal residue" evidence="2">
    <location>
        <position position="1"/>
    </location>
</feature>